<dbReference type="Proteomes" id="UP000063964">
    <property type="component" value="Chromosome"/>
</dbReference>
<dbReference type="OrthoDB" id="5459344at2"/>
<dbReference type="RefSeq" id="WP_066605752.1">
    <property type="nucleotide sequence ID" value="NZ_CP014230.1"/>
</dbReference>
<keyword evidence="2" id="KW-1185">Reference proteome</keyword>
<dbReference type="EMBL" id="CP014230">
    <property type="protein sequence ID" value="AMD93057.1"/>
    <property type="molecule type" value="Genomic_DNA"/>
</dbReference>
<dbReference type="CDD" id="cd07178">
    <property type="entry name" value="terB_like_YebE"/>
    <property type="match status" value="1"/>
</dbReference>
<dbReference type="InterPro" id="IPR029024">
    <property type="entry name" value="TerB-like"/>
</dbReference>
<name>A0A0X8JQU2_9BACT</name>
<dbReference type="AlphaFoldDB" id="A0A0X8JQU2"/>
<sequence length="262" mass="26534">MSFGNILGKLLQQGMSGQTRTRIERAAQAPGMNTSLNDLLGGVLGGQRGAQGSTGGDALSGVLGMARDFLGNKQAGGLSGAQLGGLGALAGALLGGGGKSMRGALSGTAVALLGSLALNALQAKRSGQASPVQGLDATAMQALAAEDTQRLMVRGMIAAAKADGGIDQAEMGRIMGKIGDDGVTGEEKQMVMDELMRPLNLEALAAEVPNEAVASQLYAASLLAIEVDTPQEIDYLRRLAAALNLDQTTVARLHELTGAPQV</sequence>
<evidence type="ECO:0008006" key="3">
    <source>
        <dbReference type="Google" id="ProtNLM"/>
    </source>
</evidence>
<dbReference type="SUPFAM" id="SSF158682">
    <property type="entry name" value="TerB-like"/>
    <property type="match status" value="1"/>
</dbReference>
<dbReference type="STRING" id="888061.AXF15_08085"/>
<dbReference type="Gene3D" id="1.10.3680.10">
    <property type="entry name" value="TerB-like"/>
    <property type="match status" value="1"/>
</dbReference>
<dbReference type="Pfam" id="PF04391">
    <property type="entry name" value="DUF533"/>
    <property type="match status" value="1"/>
</dbReference>
<dbReference type="KEGG" id="doa:AXF15_08085"/>
<dbReference type="InterPro" id="IPR007486">
    <property type="entry name" value="YebE"/>
</dbReference>
<gene>
    <name evidence="1" type="ORF">AXF15_08085</name>
</gene>
<organism evidence="1 2">
    <name type="scientific">Desulfomicrobium orale DSM 12838</name>
    <dbReference type="NCBI Taxonomy" id="888061"/>
    <lineage>
        <taxon>Bacteria</taxon>
        <taxon>Pseudomonadati</taxon>
        <taxon>Thermodesulfobacteriota</taxon>
        <taxon>Desulfovibrionia</taxon>
        <taxon>Desulfovibrionales</taxon>
        <taxon>Desulfomicrobiaceae</taxon>
        <taxon>Desulfomicrobium</taxon>
    </lineage>
</organism>
<protein>
    <recommendedName>
        <fullName evidence="3">Protein YebE</fullName>
    </recommendedName>
</protein>
<accession>A0A0X8JQU2</accession>
<evidence type="ECO:0000313" key="2">
    <source>
        <dbReference type="Proteomes" id="UP000063964"/>
    </source>
</evidence>
<evidence type="ECO:0000313" key="1">
    <source>
        <dbReference type="EMBL" id="AMD93057.1"/>
    </source>
</evidence>
<proteinExistence type="predicted"/>
<reference evidence="2" key="1">
    <citation type="submission" date="2016-02" db="EMBL/GenBank/DDBJ databases">
        <authorList>
            <person name="Holder M.E."/>
            <person name="Ajami N.J."/>
            <person name="Petrosino J.F."/>
        </authorList>
    </citation>
    <scope>NUCLEOTIDE SEQUENCE [LARGE SCALE GENOMIC DNA]</scope>
    <source>
        <strain evidence="2">DSM 12838</strain>
    </source>
</reference>